<keyword evidence="4 7" id="KW-0472">Membrane</keyword>
<evidence type="ECO:0000313" key="10">
    <source>
        <dbReference type="Proteomes" id="UP001446871"/>
    </source>
</evidence>
<evidence type="ECO:0000259" key="8">
    <source>
        <dbReference type="Pfam" id="PF20684"/>
    </source>
</evidence>
<dbReference type="EMBL" id="JAQQWM010000001">
    <property type="protein sequence ID" value="KAK8082588.1"/>
    <property type="molecule type" value="Genomic_DNA"/>
</dbReference>
<protein>
    <recommendedName>
        <fullName evidence="8">Rhodopsin domain-containing protein</fullName>
    </recommendedName>
</protein>
<gene>
    <name evidence="9" type="ORF">PG996_001369</name>
</gene>
<feature type="region of interest" description="Disordered" evidence="6">
    <location>
        <begin position="368"/>
        <end position="419"/>
    </location>
</feature>
<evidence type="ECO:0000256" key="2">
    <source>
        <dbReference type="ARBA" id="ARBA00022692"/>
    </source>
</evidence>
<evidence type="ECO:0000256" key="6">
    <source>
        <dbReference type="SAM" id="MobiDB-lite"/>
    </source>
</evidence>
<feature type="domain" description="Rhodopsin" evidence="8">
    <location>
        <begin position="35"/>
        <end position="295"/>
    </location>
</feature>
<feature type="compositionally biased region" description="Low complexity" evidence="6">
    <location>
        <begin position="305"/>
        <end position="316"/>
    </location>
</feature>
<name>A0ABR1WGF2_9PEZI</name>
<comment type="caution">
    <text evidence="9">The sequence shown here is derived from an EMBL/GenBank/DDBJ whole genome shotgun (WGS) entry which is preliminary data.</text>
</comment>
<feature type="transmembrane region" description="Helical" evidence="7">
    <location>
        <begin position="238"/>
        <end position="258"/>
    </location>
</feature>
<organism evidence="9 10">
    <name type="scientific">Apiospora saccharicola</name>
    <dbReference type="NCBI Taxonomy" id="335842"/>
    <lineage>
        <taxon>Eukaryota</taxon>
        <taxon>Fungi</taxon>
        <taxon>Dikarya</taxon>
        <taxon>Ascomycota</taxon>
        <taxon>Pezizomycotina</taxon>
        <taxon>Sordariomycetes</taxon>
        <taxon>Xylariomycetidae</taxon>
        <taxon>Amphisphaeriales</taxon>
        <taxon>Apiosporaceae</taxon>
        <taxon>Apiospora</taxon>
    </lineage>
</organism>
<proteinExistence type="inferred from homology"/>
<feature type="region of interest" description="Disordered" evidence="6">
    <location>
        <begin position="305"/>
        <end position="349"/>
    </location>
</feature>
<dbReference type="InterPro" id="IPR052337">
    <property type="entry name" value="SAT4-like"/>
</dbReference>
<sequence>MDPASEATVAQQREGDLFIREVWGLTGTAIVFVFIRYYARLKAAGFKGLTADDYLMLPATVVMTLESMAGYNVVAWWQGLANNGISDPDRANLAQQASLDPTGDAANEMRLRVGGSQNHVIGLLMYTTLMWLLKGCWALYYNRLTDGVRNRRLLIKGSVIVLPATYIGCLLVAFLKCIPFRRHWQVFPNPGVNCMPAISPLQTIFVMVMNTVTDFYLMAIPIPMIWKSKLPLKKKLMIILMFSGAILEMVFGILRAVAILKDGDTNAAESGYWSIRESFVSFVLTNLPMVYPLFREYFHQLRGKAGSTAGKSSGNSYQLGSFPRRSKNNNSDSANNNNRGRDPHVIPNDTITFNSKEHICIDTVEHASSARGGGSSGQDDLVASSQQDTEVGMAGRPHSSGEDLEARESGCQQSSERFSSHNRLLAPLQRRLSSNQITVTTEYTVSHGGKHKASPGSAYAF</sequence>
<feature type="transmembrane region" description="Helical" evidence="7">
    <location>
        <begin position="204"/>
        <end position="226"/>
    </location>
</feature>
<feature type="transmembrane region" description="Helical" evidence="7">
    <location>
        <begin position="153"/>
        <end position="175"/>
    </location>
</feature>
<keyword evidence="3 7" id="KW-1133">Transmembrane helix</keyword>
<dbReference type="PANTHER" id="PTHR33048">
    <property type="entry name" value="PTH11-LIKE INTEGRAL MEMBRANE PROTEIN (AFU_ORTHOLOGUE AFUA_5G11245)"/>
    <property type="match status" value="1"/>
</dbReference>
<evidence type="ECO:0000313" key="9">
    <source>
        <dbReference type="EMBL" id="KAK8082588.1"/>
    </source>
</evidence>
<comment type="similarity">
    <text evidence="5">Belongs to the SAT4 family.</text>
</comment>
<evidence type="ECO:0000256" key="3">
    <source>
        <dbReference type="ARBA" id="ARBA00022989"/>
    </source>
</evidence>
<reference evidence="9 10" key="1">
    <citation type="submission" date="2023-01" db="EMBL/GenBank/DDBJ databases">
        <title>Analysis of 21 Apiospora genomes using comparative genomics revels a genus with tremendous synthesis potential of carbohydrate active enzymes and secondary metabolites.</title>
        <authorList>
            <person name="Sorensen T."/>
        </authorList>
    </citation>
    <scope>NUCLEOTIDE SEQUENCE [LARGE SCALE GENOMIC DNA]</scope>
    <source>
        <strain evidence="9 10">CBS 83171</strain>
    </source>
</reference>
<keyword evidence="10" id="KW-1185">Reference proteome</keyword>
<dbReference type="PANTHER" id="PTHR33048:SF2">
    <property type="entry name" value="SRPK"/>
    <property type="match status" value="1"/>
</dbReference>
<feature type="transmembrane region" description="Helical" evidence="7">
    <location>
        <begin position="120"/>
        <end position="141"/>
    </location>
</feature>
<evidence type="ECO:0000256" key="5">
    <source>
        <dbReference type="ARBA" id="ARBA00038359"/>
    </source>
</evidence>
<feature type="transmembrane region" description="Helical" evidence="7">
    <location>
        <begin position="54"/>
        <end position="77"/>
    </location>
</feature>
<keyword evidence="2 7" id="KW-0812">Transmembrane</keyword>
<feature type="transmembrane region" description="Helical" evidence="7">
    <location>
        <begin position="22"/>
        <end position="39"/>
    </location>
</feature>
<evidence type="ECO:0000256" key="4">
    <source>
        <dbReference type="ARBA" id="ARBA00023136"/>
    </source>
</evidence>
<evidence type="ECO:0000256" key="7">
    <source>
        <dbReference type="SAM" id="Phobius"/>
    </source>
</evidence>
<evidence type="ECO:0000256" key="1">
    <source>
        <dbReference type="ARBA" id="ARBA00004141"/>
    </source>
</evidence>
<accession>A0ABR1WGF2</accession>
<comment type="subcellular location">
    <subcellularLocation>
        <location evidence="1">Membrane</location>
        <topology evidence="1">Multi-pass membrane protein</topology>
    </subcellularLocation>
</comment>
<dbReference type="Proteomes" id="UP001446871">
    <property type="component" value="Unassembled WGS sequence"/>
</dbReference>
<dbReference type="Pfam" id="PF20684">
    <property type="entry name" value="Fung_rhodopsin"/>
    <property type="match status" value="1"/>
</dbReference>
<feature type="compositionally biased region" description="Low complexity" evidence="6">
    <location>
        <begin position="328"/>
        <end position="338"/>
    </location>
</feature>
<dbReference type="InterPro" id="IPR049326">
    <property type="entry name" value="Rhodopsin_dom_fungi"/>
</dbReference>
<feature type="compositionally biased region" description="Basic and acidic residues" evidence="6">
    <location>
        <begin position="399"/>
        <end position="408"/>
    </location>
</feature>